<evidence type="ECO:0000313" key="6">
    <source>
        <dbReference type="EMBL" id="KAF2724027.1"/>
    </source>
</evidence>
<dbReference type="SUPFAM" id="SSF143800">
    <property type="entry name" value="L28p-like"/>
    <property type="match status" value="1"/>
</dbReference>
<dbReference type="FunFam" id="2.30.170.40:FF:000003">
    <property type="entry name" value="54S ribosomal protein L24"/>
    <property type="match status" value="1"/>
</dbReference>
<dbReference type="AlphaFoldDB" id="A0A9P4QG06"/>
<accession>A0A9P4QG06</accession>
<comment type="function">
    <text evidence="5">Component of the mitochondrial ribosome (mitoribosome), a dedicated translation machinery responsible for the synthesis of mitochondrial genome-encoded proteins, including at least some of the essential transmembrane subunits of the mitochondrial respiratory chain. The mitoribosomes are attached to the mitochondrial inner membrane and translation products are cotranslationally integrated into the membrane.</text>
</comment>
<dbReference type="Gene3D" id="2.30.170.40">
    <property type="entry name" value="Ribosomal protein L28/L24"/>
    <property type="match status" value="1"/>
</dbReference>
<dbReference type="PANTHER" id="PTHR13528:SF2">
    <property type="entry name" value="LARGE RIBOSOMAL SUBUNIT PROTEIN BL28M"/>
    <property type="match status" value="1"/>
</dbReference>
<keyword evidence="3" id="KW-0687">Ribonucleoprotein</keyword>
<evidence type="ECO:0000256" key="1">
    <source>
        <dbReference type="ARBA" id="ARBA00008760"/>
    </source>
</evidence>
<evidence type="ECO:0000256" key="5">
    <source>
        <dbReference type="ARBA" id="ARBA00037226"/>
    </source>
</evidence>
<gene>
    <name evidence="6" type="ORF">K431DRAFT_282293</name>
</gene>
<evidence type="ECO:0000313" key="7">
    <source>
        <dbReference type="Proteomes" id="UP000799441"/>
    </source>
</evidence>
<keyword evidence="2" id="KW-0689">Ribosomal protein</keyword>
<dbReference type="Pfam" id="PF00830">
    <property type="entry name" value="Ribosomal_L28"/>
    <property type="match status" value="1"/>
</dbReference>
<sequence length="367" mass="41440">MASVARRTINPARSCQRAFSTTSRRTASLQWDSNRAQDLADVVPAYPYGPAKWYKQQGKGLYGGQSIRFGNNVSDKFELKTRRSWHPNIEMKKLFSVALNRYVQVRVSTRVLRTIDKLGGLDEYLLGEKDGRIRELGESGWWLRWAIMQTPSVRRRFNEERTALGLPPKEDEGIMFVPTTPEEIDADAAVEAAEEGEVLSDDGTVTVQTQEGVPALRWRVGPSQHLILTDKGWRRIREDSSKAISRLEEKIAQNLEFANNTGVARFNSDFNGFNQLRLMHNDQVLAVRKIVDLDGRIGPDGEAYAEELKTLTASQRKVLAQKVVRKLRKSLAEELALAKHEKVLARRQQREGEAKAETLAADLLKAA</sequence>
<dbReference type="InterPro" id="IPR026569">
    <property type="entry name" value="Ribosomal_bL28"/>
</dbReference>
<evidence type="ECO:0000256" key="3">
    <source>
        <dbReference type="ARBA" id="ARBA00023274"/>
    </source>
</evidence>
<organism evidence="6 7">
    <name type="scientific">Polychaeton citri CBS 116435</name>
    <dbReference type="NCBI Taxonomy" id="1314669"/>
    <lineage>
        <taxon>Eukaryota</taxon>
        <taxon>Fungi</taxon>
        <taxon>Dikarya</taxon>
        <taxon>Ascomycota</taxon>
        <taxon>Pezizomycotina</taxon>
        <taxon>Dothideomycetes</taxon>
        <taxon>Dothideomycetidae</taxon>
        <taxon>Capnodiales</taxon>
        <taxon>Capnodiaceae</taxon>
        <taxon>Polychaeton</taxon>
    </lineage>
</organism>
<keyword evidence="7" id="KW-1185">Reference proteome</keyword>
<dbReference type="GO" id="GO:0003735">
    <property type="term" value="F:structural constituent of ribosome"/>
    <property type="evidence" value="ECO:0007669"/>
    <property type="project" value="InterPro"/>
</dbReference>
<evidence type="ECO:0000256" key="2">
    <source>
        <dbReference type="ARBA" id="ARBA00022980"/>
    </source>
</evidence>
<dbReference type="InterPro" id="IPR034704">
    <property type="entry name" value="Ribosomal_bL28/bL31-like_sf"/>
</dbReference>
<reference evidence="6" key="1">
    <citation type="journal article" date="2020" name="Stud. Mycol.">
        <title>101 Dothideomycetes genomes: a test case for predicting lifestyles and emergence of pathogens.</title>
        <authorList>
            <person name="Haridas S."/>
            <person name="Albert R."/>
            <person name="Binder M."/>
            <person name="Bloem J."/>
            <person name="Labutti K."/>
            <person name="Salamov A."/>
            <person name="Andreopoulos B."/>
            <person name="Baker S."/>
            <person name="Barry K."/>
            <person name="Bills G."/>
            <person name="Bluhm B."/>
            <person name="Cannon C."/>
            <person name="Castanera R."/>
            <person name="Culley D."/>
            <person name="Daum C."/>
            <person name="Ezra D."/>
            <person name="Gonzalez J."/>
            <person name="Henrissat B."/>
            <person name="Kuo A."/>
            <person name="Liang C."/>
            <person name="Lipzen A."/>
            <person name="Lutzoni F."/>
            <person name="Magnuson J."/>
            <person name="Mondo S."/>
            <person name="Nolan M."/>
            <person name="Ohm R."/>
            <person name="Pangilinan J."/>
            <person name="Park H.-J."/>
            <person name="Ramirez L."/>
            <person name="Alfaro M."/>
            <person name="Sun H."/>
            <person name="Tritt A."/>
            <person name="Yoshinaga Y."/>
            <person name="Zwiers L.-H."/>
            <person name="Turgeon B."/>
            <person name="Goodwin S."/>
            <person name="Spatafora J."/>
            <person name="Crous P."/>
            <person name="Grigoriev I."/>
        </authorList>
    </citation>
    <scope>NUCLEOTIDE SEQUENCE</scope>
    <source>
        <strain evidence="6">CBS 116435</strain>
    </source>
</reference>
<dbReference type="EMBL" id="MU003773">
    <property type="protein sequence ID" value="KAF2724027.1"/>
    <property type="molecule type" value="Genomic_DNA"/>
</dbReference>
<evidence type="ECO:0000256" key="4">
    <source>
        <dbReference type="ARBA" id="ARBA00035269"/>
    </source>
</evidence>
<dbReference type="OrthoDB" id="361870at2759"/>
<dbReference type="GO" id="GO:0005762">
    <property type="term" value="C:mitochondrial large ribosomal subunit"/>
    <property type="evidence" value="ECO:0007669"/>
    <property type="project" value="TreeGrafter"/>
</dbReference>
<name>A0A9P4QG06_9PEZI</name>
<proteinExistence type="inferred from homology"/>
<dbReference type="Proteomes" id="UP000799441">
    <property type="component" value="Unassembled WGS sequence"/>
</dbReference>
<comment type="similarity">
    <text evidence="1">Belongs to the bacterial ribosomal protein bL28 family.</text>
</comment>
<dbReference type="InterPro" id="IPR037147">
    <property type="entry name" value="Ribosomal_bL28_sf"/>
</dbReference>
<protein>
    <recommendedName>
        <fullName evidence="4">Large ribosomal subunit protein bL28m</fullName>
    </recommendedName>
</protein>
<comment type="caution">
    <text evidence="6">The sequence shown here is derived from an EMBL/GenBank/DDBJ whole genome shotgun (WGS) entry which is preliminary data.</text>
</comment>
<dbReference type="PANTHER" id="PTHR13528">
    <property type="entry name" value="39S RIBOSOMAL PROTEIN L28, MITOCHONDRIAL"/>
    <property type="match status" value="1"/>
</dbReference>